<dbReference type="Gene3D" id="2.60.120.10">
    <property type="entry name" value="Jelly Rolls"/>
    <property type="match status" value="1"/>
</dbReference>
<dbReference type="RefSeq" id="WP_242287201.1">
    <property type="nucleotide sequence ID" value="NZ_JAKKSL010000003.1"/>
</dbReference>
<sequence>MSDKYNAFIALRESLSFYYPISDNTWYEFQQICKFKSLKKQHVLYSIGDVPNSYAYVFKGLVRCFTCDEKGNEYNKIFFDEGMFPGSMAALLTSTPSKLACELLEDSLIIEIDFIAYRALMHKNKEIMLFQIYYLEKNWLFGKRGS</sequence>
<evidence type="ECO:0000313" key="2">
    <source>
        <dbReference type="EMBL" id="MCI2284729.1"/>
    </source>
</evidence>
<comment type="caution">
    <text evidence="2">The sequence shown here is derived from an EMBL/GenBank/DDBJ whole genome shotgun (WGS) entry which is preliminary data.</text>
</comment>
<dbReference type="PROSITE" id="PS50042">
    <property type="entry name" value="CNMP_BINDING_3"/>
    <property type="match status" value="1"/>
</dbReference>
<dbReference type="Pfam" id="PF00027">
    <property type="entry name" value="cNMP_binding"/>
    <property type="match status" value="1"/>
</dbReference>
<gene>
    <name evidence="2" type="ORF">L3081_16705</name>
</gene>
<dbReference type="InterPro" id="IPR014710">
    <property type="entry name" value="RmlC-like_jellyroll"/>
</dbReference>
<organism evidence="2 3">
    <name type="scientific">Colwellia maritima</name>
    <dbReference type="NCBI Taxonomy" id="2912588"/>
    <lineage>
        <taxon>Bacteria</taxon>
        <taxon>Pseudomonadati</taxon>
        <taxon>Pseudomonadota</taxon>
        <taxon>Gammaproteobacteria</taxon>
        <taxon>Alteromonadales</taxon>
        <taxon>Colwelliaceae</taxon>
        <taxon>Colwellia</taxon>
    </lineage>
</organism>
<dbReference type="InterPro" id="IPR018490">
    <property type="entry name" value="cNMP-bd_dom_sf"/>
</dbReference>
<evidence type="ECO:0000313" key="3">
    <source>
        <dbReference type="Proteomes" id="UP001139646"/>
    </source>
</evidence>
<feature type="domain" description="Cyclic nucleotide-binding" evidence="1">
    <location>
        <begin position="48"/>
        <end position="138"/>
    </location>
</feature>
<name>A0ABS9X3B1_9GAMM</name>
<keyword evidence="3" id="KW-1185">Reference proteome</keyword>
<proteinExistence type="predicted"/>
<protein>
    <submittedName>
        <fullName evidence="2">Cyclic nucleotide-binding domain-containing protein</fullName>
    </submittedName>
</protein>
<accession>A0ABS9X3B1</accession>
<dbReference type="InterPro" id="IPR000595">
    <property type="entry name" value="cNMP-bd_dom"/>
</dbReference>
<dbReference type="SUPFAM" id="SSF51206">
    <property type="entry name" value="cAMP-binding domain-like"/>
    <property type="match status" value="1"/>
</dbReference>
<reference evidence="2" key="1">
    <citation type="submission" date="2022-01" db="EMBL/GenBank/DDBJ databases">
        <title>Colwellia maritima, isolated from seawater.</title>
        <authorList>
            <person name="Kristyanto S."/>
            <person name="Jung J."/>
            <person name="Jeon C.O."/>
        </authorList>
    </citation>
    <scope>NUCLEOTIDE SEQUENCE</scope>
    <source>
        <strain evidence="2">MSW7</strain>
    </source>
</reference>
<dbReference type="EMBL" id="JAKKSL010000003">
    <property type="protein sequence ID" value="MCI2284729.1"/>
    <property type="molecule type" value="Genomic_DNA"/>
</dbReference>
<dbReference type="Proteomes" id="UP001139646">
    <property type="component" value="Unassembled WGS sequence"/>
</dbReference>
<evidence type="ECO:0000259" key="1">
    <source>
        <dbReference type="PROSITE" id="PS50042"/>
    </source>
</evidence>